<proteinExistence type="predicted"/>
<dbReference type="Gene3D" id="4.10.240.10">
    <property type="entry name" value="Zn(2)-C6 fungal-type DNA-binding domain"/>
    <property type="match status" value="1"/>
</dbReference>
<dbReference type="AlphaFoldDB" id="A0AA39GJ62"/>
<feature type="compositionally biased region" description="Polar residues" evidence="3">
    <location>
        <begin position="112"/>
        <end position="128"/>
    </location>
</feature>
<dbReference type="SMART" id="SM00066">
    <property type="entry name" value="GAL4"/>
    <property type="match status" value="1"/>
</dbReference>
<gene>
    <name evidence="5" type="ORF">NLU13_5741</name>
</gene>
<keyword evidence="2" id="KW-0539">Nucleus</keyword>
<reference evidence="5" key="1">
    <citation type="submission" date="2022-10" db="EMBL/GenBank/DDBJ databases">
        <title>Determination and structural analysis of whole genome sequence of Sarocladium strictum F4-1.</title>
        <authorList>
            <person name="Hu L."/>
            <person name="Jiang Y."/>
        </authorList>
    </citation>
    <scope>NUCLEOTIDE SEQUENCE</scope>
    <source>
        <strain evidence="5">F4-1</strain>
    </source>
</reference>
<feature type="region of interest" description="Disordered" evidence="3">
    <location>
        <begin position="1"/>
        <end position="21"/>
    </location>
</feature>
<dbReference type="GO" id="GO:0008270">
    <property type="term" value="F:zinc ion binding"/>
    <property type="evidence" value="ECO:0007669"/>
    <property type="project" value="InterPro"/>
</dbReference>
<dbReference type="PANTHER" id="PTHR46910:SF5">
    <property type="entry name" value="ZN(II)2CYS6 TRANSCRIPTION FACTOR (EUROFUNG)"/>
    <property type="match status" value="1"/>
</dbReference>
<protein>
    <recommendedName>
        <fullName evidence="4">Zn(2)-C6 fungal-type domain-containing protein</fullName>
    </recommendedName>
</protein>
<dbReference type="InterPro" id="IPR007219">
    <property type="entry name" value="XnlR_reg_dom"/>
</dbReference>
<feature type="domain" description="Zn(2)-C6 fungal-type" evidence="4">
    <location>
        <begin position="27"/>
        <end position="56"/>
    </location>
</feature>
<sequence length="756" mass="82856">MEQFGGPLPTLASRLGPGRTAYESSKACDYCRIKKIRCDRKTPCSTCRQRNAVCTTSPRAQRPRRHQEPTSVEYIQRIRILERQLELQSSSGPVRARAKAKEVPHRLVDLRGSTSLEPVDTPSPTTALRPSAPASRAGPVHYVADGLPVQTQPSHAGPGPEQADDGAGMLEGPTSLSAHSSRAINVLDQMAGIDDQDKHSMEARELVESLRRIVKAIKAQPSPPSRDTYTISRLQQRPALPPIEASVAAIRNAQERRDVTYQFLTTLLPSMPLSDVCLRVYFSEDYSDADFIILNAALSYFSDTATGEEQGETSSPTAFEHRSLCRQNLDAAISRLPLHLPASFSMVLALILAAIHSVEILKPHIAWTLVSSAYQLSHTLGCHLKRGSGVNGWCDASNPPGLMFWVIYFLEKTLCLRLGRCSMIPDAEVTVMLPGGSPGLEYSRSIIKVAQLAGKLYRMLYGVEALDTFRTKGRLPVEELSRELDAISAQSQENIKAWRRCTTAAEWLSTIDFLSTSDKVIHHSLQTLIHSALPAHCGPSQSFTEACIASAREALASHQASPVVRAGVQSVFLSSYLGWFIFARPFVPFTVLFCYVIETGHSGDLQRMRQFADSMQSLVPGGLDAASRHRRLFQVFYDVARRYVELKAASTDVLPGEAGAGIEARDVSNPGGNELSHEIDSCLNALGFSSYLLTDDPTAADPSVPSLPEDATMLHPDAEEFDLGQGLDPGLAPHLPQWFRVSQQMMGLMDNDHVSF</sequence>
<dbReference type="Pfam" id="PF04082">
    <property type="entry name" value="Fungal_trans"/>
    <property type="match status" value="1"/>
</dbReference>
<dbReference type="CDD" id="cd12148">
    <property type="entry name" value="fungal_TF_MHR"/>
    <property type="match status" value="1"/>
</dbReference>
<dbReference type="GO" id="GO:0003677">
    <property type="term" value="F:DNA binding"/>
    <property type="evidence" value="ECO:0007669"/>
    <property type="project" value="InterPro"/>
</dbReference>
<dbReference type="Proteomes" id="UP001175261">
    <property type="component" value="Unassembled WGS sequence"/>
</dbReference>
<organism evidence="5 6">
    <name type="scientific">Sarocladium strictum</name>
    <name type="common">Black bundle disease fungus</name>
    <name type="synonym">Acremonium strictum</name>
    <dbReference type="NCBI Taxonomy" id="5046"/>
    <lineage>
        <taxon>Eukaryota</taxon>
        <taxon>Fungi</taxon>
        <taxon>Dikarya</taxon>
        <taxon>Ascomycota</taxon>
        <taxon>Pezizomycotina</taxon>
        <taxon>Sordariomycetes</taxon>
        <taxon>Hypocreomycetidae</taxon>
        <taxon>Hypocreales</taxon>
        <taxon>Sarocladiaceae</taxon>
        <taxon>Sarocladium</taxon>
    </lineage>
</organism>
<dbReference type="InterPro" id="IPR050987">
    <property type="entry name" value="AtrR-like"/>
</dbReference>
<evidence type="ECO:0000256" key="2">
    <source>
        <dbReference type="ARBA" id="ARBA00023242"/>
    </source>
</evidence>
<dbReference type="InterPro" id="IPR001138">
    <property type="entry name" value="Zn2Cys6_DnaBD"/>
</dbReference>
<evidence type="ECO:0000313" key="6">
    <source>
        <dbReference type="Proteomes" id="UP001175261"/>
    </source>
</evidence>
<accession>A0AA39GJ62</accession>
<dbReference type="GO" id="GO:0006351">
    <property type="term" value="P:DNA-templated transcription"/>
    <property type="evidence" value="ECO:0007669"/>
    <property type="project" value="InterPro"/>
</dbReference>
<comment type="caution">
    <text evidence="5">The sequence shown here is derived from an EMBL/GenBank/DDBJ whole genome shotgun (WGS) entry which is preliminary data.</text>
</comment>
<dbReference type="GO" id="GO:0000981">
    <property type="term" value="F:DNA-binding transcription factor activity, RNA polymerase II-specific"/>
    <property type="evidence" value="ECO:0007669"/>
    <property type="project" value="InterPro"/>
</dbReference>
<evidence type="ECO:0000256" key="1">
    <source>
        <dbReference type="ARBA" id="ARBA00022723"/>
    </source>
</evidence>
<evidence type="ECO:0000256" key="3">
    <source>
        <dbReference type="SAM" id="MobiDB-lite"/>
    </source>
</evidence>
<keyword evidence="1" id="KW-0479">Metal-binding</keyword>
<dbReference type="CDD" id="cd00067">
    <property type="entry name" value="GAL4"/>
    <property type="match status" value="1"/>
</dbReference>
<name>A0AA39GJ62_SARSR</name>
<dbReference type="PANTHER" id="PTHR46910">
    <property type="entry name" value="TRANSCRIPTION FACTOR PDR1"/>
    <property type="match status" value="1"/>
</dbReference>
<feature type="region of interest" description="Disordered" evidence="3">
    <location>
        <begin position="112"/>
        <end position="169"/>
    </location>
</feature>
<dbReference type="InterPro" id="IPR036864">
    <property type="entry name" value="Zn2-C6_fun-type_DNA-bd_sf"/>
</dbReference>
<evidence type="ECO:0000313" key="5">
    <source>
        <dbReference type="EMBL" id="KAK0387429.1"/>
    </source>
</evidence>
<keyword evidence="6" id="KW-1185">Reference proteome</keyword>
<evidence type="ECO:0000259" key="4">
    <source>
        <dbReference type="PROSITE" id="PS50048"/>
    </source>
</evidence>
<dbReference type="EMBL" id="JAPDFR010000004">
    <property type="protein sequence ID" value="KAK0387429.1"/>
    <property type="molecule type" value="Genomic_DNA"/>
</dbReference>
<dbReference type="PROSITE" id="PS50048">
    <property type="entry name" value="ZN2_CY6_FUNGAL_2"/>
    <property type="match status" value="1"/>
</dbReference>
<dbReference type="PROSITE" id="PS00463">
    <property type="entry name" value="ZN2_CY6_FUNGAL_1"/>
    <property type="match status" value="1"/>
</dbReference>
<dbReference type="SUPFAM" id="SSF57701">
    <property type="entry name" value="Zn2/Cys6 DNA-binding domain"/>
    <property type="match status" value="1"/>
</dbReference>
<dbReference type="Pfam" id="PF00172">
    <property type="entry name" value="Zn_clus"/>
    <property type="match status" value="1"/>
</dbReference>
<dbReference type="SMART" id="SM00906">
    <property type="entry name" value="Fungal_trans"/>
    <property type="match status" value="1"/>
</dbReference>